<protein>
    <submittedName>
        <fullName evidence="3">SDR family oxidoreductase</fullName>
    </submittedName>
</protein>
<dbReference type="RefSeq" id="WP_311425658.1">
    <property type="nucleotide sequence ID" value="NZ_JAVREH010000139.1"/>
</dbReference>
<evidence type="ECO:0000313" key="3">
    <source>
        <dbReference type="EMBL" id="MDT0264524.1"/>
    </source>
</evidence>
<gene>
    <name evidence="3" type="ORF">RM423_24540</name>
</gene>
<name>A0ABU2JHU1_9ACTN</name>
<dbReference type="InterPro" id="IPR002347">
    <property type="entry name" value="SDR_fam"/>
</dbReference>
<dbReference type="Proteomes" id="UP001183176">
    <property type="component" value="Unassembled WGS sequence"/>
</dbReference>
<dbReference type="PANTHER" id="PTHR24321">
    <property type="entry name" value="DEHYDROGENASES, SHORT CHAIN"/>
    <property type="match status" value="1"/>
</dbReference>
<proteinExistence type="inferred from homology"/>
<dbReference type="PRINTS" id="PR00081">
    <property type="entry name" value="GDHRDH"/>
</dbReference>
<dbReference type="InterPro" id="IPR036291">
    <property type="entry name" value="NAD(P)-bd_dom_sf"/>
</dbReference>
<feature type="non-terminal residue" evidence="3">
    <location>
        <position position="1"/>
    </location>
</feature>
<dbReference type="PANTHER" id="PTHR24321:SF8">
    <property type="entry name" value="ESTRADIOL 17-BETA-DEHYDROGENASE 8-RELATED"/>
    <property type="match status" value="1"/>
</dbReference>
<evidence type="ECO:0000256" key="1">
    <source>
        <dbReference type="ARBA" id="ARBA00006484"/>
    </source>
</evidence>
<comment type="caution">
    <text evidence="3">The sequence shown here is derived from an EMBL/GenBank/DDBJ whole genome shotgun (WGS) entry which is preliminary data.</text>
</comment>
<evidence type="ECO:0000313" key="4">
    <source>
        <dbReference type="Proteomes" id="UP001183176"/>
    </source>
</evidence>
<evidence type="ECO:0000256" key="2">
    <source>
        <dbReference type="ARBA" id="ARBA00023002"/>
    </source>
</evidence>
<dbReference type="Gene3D" id="3.40.50.720">
    <property type="entry name" value="NAD(P)-binding Rossmann-like Domain"/>
    <property type="match status" value="1"/>
</dbReference>
<keyword evidence="4" id="KW-1185">Reference proteome</keyword>
<organism evidence="3 4">
    <name type="scientific">Jatrophihabitans lederbergiae</name>
    <dbReference type="NCBI Taxonomy" id="3075547"/>
    <lineage>
        <taxon>Bacteria</taxon>
        <taxon>Bacillati</taxon>
        <taxon>Actinomycetota</taxon>
        <taxon>Actinomycetes</taxon>
        <taxon>Jatrophihabitantales</taxon>
        <taxon>Jatrophihabitantaceae</taxon>
        <taxon>Jatrophihabitans</taxon>
    </lineage>
</organism>
<sequence length="81" mass="8069">GAHGIRMVNIAPGAVSTPINASTEADPAKMKALDAAIPLGRMVQSSEIADVVVFLASGKAGYMTATTVVIDGGIMQGSVGL</sequence>
<comment type="similarity">
    <text evidence="1">Belongs to the short-chain dehydrogenases/reductases (SDR) family.</text>
</comment>
<keyword evidence="2" id="KW-0560">Oxidoreductase</keyword>
<dbReference type="Pfam" id="PF13561">
    <property type="entry name" value="adh_short_C2"/>
    <property type="match status" value="1"/>
</dbReference>
<dbReference type="SUPFAM" id="SSF51735">
    <property type="entry name" value="NAD(P)-binding Rossmann-fold domains"/>
    <property type="match status" value="1"/>
</dbReference>
<accession>A0ABU2JHU1</accession>
<dbReference type="EMBL" id="JAVREH010000139">
    <property type="protein sequence ID" value="MDT0264524.1"/>
    <property type="molecule type" value="Genomic_DNA"/>
</dbReference>
<reference evidence="4" key="1">
    <citation type="submission" date="2023-07" db="EMBL/GenBank/DDBJ databases">
        <title>30 novel species of actinomycetes from the DSMZ collection.</title>
        <authorList>
            <person name="Nouioui I."/>
        </authorList>
    </citation>
    <scope>NUCLEOTIDE SEQUENCE [LARGE SCALE GENOMIC DNA]</scope>
    <source>
        <strain evidence="4">DSM 44399</strain>
    </source>
</reference>